<proteinExistence type="predicted"/>
<feature type="domain" description="FAR1" evidence="1">
    <location>
        <begin position="26"/>
        <end position="66"/>
    </location>
</feature>
<dbReference type="PANTHER" id="PTHR46328">
    <property type="entry name" value="FAR-RED IMPAIRED RESPONSIVE (FAR1) FAMILY PROTEIN-RELATED"/>
    <property type="match status" value="1"/>
</dbReference>
<organism evidence="2 3">
    <name type="scientific">Corchorus capsularis</name>
    <name type="common">Jute</name>
    <dbReference type="NCBI Taxonomy" id="210143"/>
    <lineage>
        <taxon>Eukaryota</taxon>
        <taxon>Viridiplantae</taxon>
        <taxon>Streptophyta</taxon>
        <taxon>Embryophyta</taxon>
        <taxon>Tracheophyta</taxon>
        <taxon>Spermatophyta</taxon>
        <taxon>Magnoliopsida</taxon>
        <taxon>eudicotyledons</taxon>
        <taxon>Gunneridae</taxon>
        <taxon>Pentapetalae</taxon>
        <taxon>rosids</taxon>
        <taxon>malvids</taxon>
        <taxon>Malvales</taxon>
        <taxon>Malvaceae</taxon>
        <taxon>Grewioideae</taxon>
        <taxon>Apeibeae</taxon>
        <taxon>Corchorus</taxon>
    </lineage>
</organism>
<sequence>MTTMNGKDKMTKTMNVKEEMKEEAYDYYKRYAYQKGFSVRKGATKKSEKDGNVIGRRLFCAKEGFR</sequence>
<evidence type="ECO:0000313" key="3">
    <source>
        <dbReference type="Proteomes" id="UP000188268"/>
    </source>
</evidence>
<gene>
    <name evidence="2" type="ORF">CCACVL1_25377</name>
</gene>
<dbReference type="PANTHER" id="PTHR46328:SF30">
    <property type="entry name" value="OS04G0641500 PROTEIN"/>
    <property type="match status" value="1"/>
</dbReference>
<reference evidence="2 3" key="1">
    <citation type="submission" date="2013-09" db="EMBL/GenBank/DDBJ databases">
        <title>Corchorus capsularis genome sequencing.</title>
        <authorList>
            <person name="Alam M."/>
            <person name="Haque M.S."/>
            <person name="Islam M.S."/>
            <person name="Emdad E.M."/>
            <person name="Islam M.M."/>
            <person name="Ahmed B."/>
            <person name="Halim A."/>
            <person name="Hossen Q.M.M."/>
            <person name="Hossain M.Z."/>
            <person name="Ahmed R."/>
            <person name="Khan M.M."/>
            <person name="Islam R."/>
            <person name="Rashid M.M."/>
            <person name="Khan S.A."/>
            <person name="Rahman M.S."/>
            <person name="Alam M."/>
        </authorList>
    </citation>
    <scope>NUCLEOTIDE SEQUENCE [LARGE SCALE GENOMIC DNA]</scope>
    <source>
        <strain evidence="3">cv. CVL-1</strain>
        <tissue evidence="2">Whole seedling</tissue>
    </source>
</reference>
<dbReference type="Proteomes" id="UP000188268">
    <property type="component" value="Unassembled WGS sequence"/>
</dbReference>
<dbReference type="InterPro" id="IPR004330">
    <property type="entry name" value="FAR1_DNA_bnd_dom"/>
</dbReference>
<keyword evidence="3" id="KW-1185">Reference proteome</keyword>
<dbReference type="AlphaFoldDB" id="A0A1R3GKY8"/>
<comment type="caution">
    <text evidence="2">The sequence shown here is derived from an EMBL/GenBank/DDBJ whole genome shotgun (WGS) entry which is preliminary data.</text>
</comment>
<name>A0A1R3GKY8_COCAP</name>
<protein>
    <recommendedName>
        <fullName evidence="1">FAR1 domain-containing protein</fullName>
    </recommendedName>
</protein>
<dbReference type="EMBL" id="AWWV01014155">
    <property type="protein sequence ID" value="OMO58742.1"/>
    <property type="molecule type" value="Genomic_DNA"/>
</dbReference>
<dbReference type="OrthoDB" id="1894539at2759"/>
<evidence type="ECO:0000259" key="1">
    <source>
        <dbReference type="Pfam" id="PF03101"/>
    </source>
</evidence>
<accession>A0A1R3GKY8</accession>
<dbReference type="Gramene" id="OMO58742">
    <property type="protein sequence ID" value="OMO58742"/>
    <property type="gene ID" value="CCACVL1_25377"/>
</dbReference>
<dbReference type="Pfam" id="PF03101">
    <property type="entry name" value="FAR1"/>
    <property type="match status" value="1"/>
</dbReference>
<evidence type="ECO:0000313" key="2">
    <source>
        <dbReference type="EMBL" id="OMO58742.1"/>
    </source>
</evidence>